<sequence>MTDGAAGNDETEEDSDGSGRDDEANGNADHLDDVADGAGCTEIWERLSERREE</sequence>
<feature type="compositionally biased region" description="Basic and acidic residues" evidence="1">
    <location>
        <begin position="17"/>
        <end position="33"/>
    </location>
</feature>
<dbReference type="RefSeq" id="WP_017342909.1">
    <property type="nucleotide sequence ID" value="NZ_CP073695.1"/>
</dbReference>
<keyword evidence="3" id="KW-1185">Reference proteome</keyword>
<dbReference type="EMBL" id="CP073695">
    <property type="protein sequence ID" value="QUO47044.1"/>
    <property type="molecule type" value="Genomic_DNA"/>
</dbReference>
<gene>
    <name evidence="2" type="ORF">J7656_10595</name>
</gene>
<dbReference type="AlphaFoldDB" id="A0A8T8LJR9"/>
<dbReference type="KEGG" id="hss:J7656_10595"/>
<organism evidence="2 3">
    <name type="scientific">Halorubrum ruber</name>
    <dbReference type="NCBI Taxonomy" id="2982524"/>
    <lineage>
        <taxon>Archaea</taxon>
        <taxon>Methanobacteriati</taxon>
        <taxon>Methanobacteriota</taxon>
        <taxon>Stenosarchaea group</taxon>
        <taxon>Halobacteria</taxon>
        <taxon>Halobacteriales</taxon>
        <taxon>Haloferacaceae</taxon>
        <taxon>Halorubrum</taxon>
    </lineage>
</organism>
<dbReference type="OrthoDB" id="330977at2157"/>
<proteinExistence type="predicted"/>
<feature type="region of interest" description="Disordered" evidence="1">
    <location>
        <begin position="1"/>
        <end position="40"/>
    </location>
</feature>
<protein>
    <submittedName>
        <fullName evidence="2">Uncharacterized protein</fullName>
    </submittedName>
</protein>
<reference evidence="2 3" key="1">
    <citation type="submission" date="2021-03" db="EMBL/GenBank/DDBJ databases">
        <title>Halorubrum sodomense MBLA0099, Whole genome shotgun sequencing.</title>
        <authorList>
            <person name="Seo M.-J."/>
            <person name="Cho E.-S."/>
            <person name="Hwang C.Y."/>
        </authorList>
    </citation>
    <scope>NUCLEOTIDE SEQUENCE [LARGE SCALE GENOMIC DNA]</scope>
    <source>
        <strain evidence="2 3">MBLA0099</strain>
    </source>
</reference>
<dbReference type="GeneID" id="64827993"/>
<evidence type="ECO:0000313" key="3">
    <source>
        <dbReference type="Proteomes" id="UP000679341"/>
    </source>
</evidence>
<dbReference type="Proteomes" id="UP000679341">
    <property type="component" value="Chromosome"/>
</dbReference>
<name>A0A8T8LJR9_9EURY</name>
<evidence type="ECO:0000313" key="2">
    <source>
        <dbReference type="EMBL" id="QUO47044.1"/>
    </source>
</evidence>
<accession>A0A8T8LJR9</accession>
<evidence type="ECO:0000256" key="1">
    <source>
        <dbReference type="SAM" id="MobiDB-lite"/>
    </source>
</evidence>